<dbReference type="InterPro" id="IPR025455">
    <property type="entry name" value="DUF4276"/>
</dbReference>
<protein>
    <submittedName>
        <fullName evidence="1">Uncharacterized protein</fullName>
    </submittedName>
</protein>
<dbReference type="Proteomes" id="UP000238348">
    <property type="component" value="Chromosome"/>
</dbReference>
<organism evidence="1 2">
    <name type="scientific">Sorangium cellulosum</name>
    <name type="common">Polyangium cellulosum</name>
    <dbReference type="NCBI Taxonomy" id="56"/>
    <lineage>
        <taxon>Bacteria</taxon>
        <taxon>Pseudomonadati</taxon>
        <taxon>Myxococcota</taxon>
        <taxon>Polyangia</taxon>
        <taxon>Polyangiales</taxon>
        <taxon>Polyangiaceae</taxon>
        <taxon>Sorangium</taxon>
    </lineage>
</organism>
<sequence>MRAALPGKCAHPETVNFDTPPAKLLERLYRDKLKRGYKKVIDGTNLFRALDPDVAYGKCPYLKLLLDDMLALATSG</sequence>
<dbReference type="EMBL" id="CP012673">
    <property type="protein sequence ID" value="AUX46273.1"/>
    <property type="molecule type" value="Genomic_DNA"/>
</dbReference>
<gene>
    <name evidence="1" type="ORF">SOCE26_077780</name>
</gene>
<dbReference type="AlphaFoldDB" id="A0A2L0F411"/>
<evidence type="ECO:0000313" key="2">
    <source>
        <dbReference type="Proteomes" id="UP000238348"/>
    </source>
</evidence>
<accession>A0A2L0F411</accession>
<proteinExistence type="predicted"/>
<name>A0A2L0F411_SORCE</name>
<reference evidence="1 2" key="1">
    <citation type="submission" date="2015-09" db="EMBL/GenBank/DDBJ databases">
        <title>Sorangium comparison.</title>
        <authorList>
            <person name="Zaburannyi N."/>
            <person name="Bunk B."/>
            <person name="Overmann J."/>
            <person name="Mueller R."/>
        </authorList>
    </citation>
    <scope>NUCLEOTIDE SEQUENCE [LARGE SCALE GENOMIC DNA]</scope>
    <source>
        <strain evidence="1 2">So ce26</strain>
    </source>
</reference>
<evidence type="ECO:0000313" key="1">
    <source>
        <dbReference type="EMBL" id="AUX46273.1"/>
    </source>
</evidence>
<dbReference type="Pfam" id="PF14103">
    <property type="entry name" value="DUF4276"/>
    <property type="match status" value="1"/>
</dbReference>